<dbReference type="GO" id="GO:0003677">
    <property type="term" value="F:DNA binding"/>
    <property type="evidence" value="ECO:0007669"/>
    <property type="project" value="InterPro"/>
</dbReference>
<dbReference type="InterPro" id="IPR041454">
    <property type="entry name" value="BsuBI/PstI_N"/>
</dbReference>
<sequence length="335" mass="37408">MPRRRPASLAAAREAKFDQAGAILEALEFGPRQRNNTARYVLLALAAVTPQVSWSAATAPLMGITPMMDWIAANYGVKYAPNTRETVRDEAVKHFVAAGMLVRNADDPSRPTNSGRTVYCLEPHALELLRKYGTEEWPSALTAYLQSRTAIVAELQRERSLHRVEARLPSGELVSLSPGGQNPLIKRILEDFCPIWVRSGVVLYIGDAENKWLHFDRDYLARLGVAIDSAEKIPDVVVHDVPRNWLVLVEAVTSAGPVDSKRRSELKQLFANSSAGLVFVTAFANREDLRTFVTQISWETEVWIADDPTHVIHFDGERYFAPYDDAMPENLRALA</sequence>
<dbReference type="Gene3D" id="3.40.1350.80">
    <property type="match status" value="1"/>
</dbReference>
<gene>
    <name evidence="3" type="ORF">ENQ76_09305</name>
</gene>
<dbReference type="GO" id="GO:0009307">
    <property type="term" value="P:DNA restriction-modification system"/>
    <property type="evidence" value="ECO:0007669"/>
    <property type="project" value="InterPro"/>
</dbReference>
<feature type="domain" description="BsuBI/PstI restriction endonuclease HTH" evidence="2">
    <location>
        <begin position="16"/>
        <end position="150"/>
    </location>
</feature>
<keyword evidence="3" id="KW-0540">Nuclease</keyword>
<comment type="caution">
    <text evidence="3">The sequence shown here is derived from an EMBL/GenBank/DDBJ whole genome shotgun (WGS) entry which is preliminary data.</text>
</comment>
<dbReference type="Pfam" id="PF17728">
    <property type="entry name" value="BsuBI_PstI_RE_N"/>
    <property type="match status" value="1"/>
</dbReference>
<dbReference type="Gene3D" id="1.10.10.1820">
    <property type="entry name" value="BsuBI/PstI restriction endonuclease-like"/>
    <property type="match status" value="1"/>
</dbReference>
<reference evidence="3" key="1">
    <citation type="journal article" date="2020" name="mSystems">
        <title>Genome- and Community-Level Interaction Insights into Carbon Utilization and Element Cycling Functions of Hydrothermarchaeota in Hydrothermal Sediment.</title>
        <authorList>
            <person name="Zhou Z."/>
            <person name="Liu Y."/>
            <person name="Xu W."/>
            <person name="Pan J."/>
            <person name="Luo Z.H."/>
            <person name="Li M."/>
        </authorList>
    </citation>
    <scope>NUCLEOTIDE SEQUENCE [LARGE SCALE GENOMIC DNA]</scope>
    <source>
        <strain evidence="3">SpSt-339</strain>
    </source>
</reference>
<evidence type="ECO:0000259" key="1">
    <source>
        <dbReference type="Pfam" id="PF06616"/>
    </source>
</evidence>
<feature type="domain" description="BsuBI/PstI restriction endonuclease" evidence="1">
    <location>
        <begin position="166"/>
        <end position="317"/>
    </location>
</feature>
<protein>
    <submittedName>
        <fullName evidence="3">Restriction endonuclease</fullName>
    </submittedName>
</protein>
<dbReference type="InterPro" id="IPR041962">
    <property type="entry name" value="BsuBI/PstI_N_sf"/>
</dbReference>
<keyword evidence="3" id="KW-0378">Hydrolase</keyword>
<dbReference type="InterPro" id="IPR009528">
    <property type="entry name" value="Restrct_endonuc_II_BsuBI_C"/>
</dbReference>
<dbReference type="AlphaFoldDB" id="A0A7C2NX72"/>
<dbReference type="EMBL" id="DSOK01000262">
    <property type="protein sequence ID" value="HEN15650.1"/>
    <property type="molecule type" value="Genomic_DNA"/>
</dbReference>
<accession>A0A7C2NX72</accession>
<dbReference type="GO" id="GO:0000287">
    <property type="term" value="F:magnesium ion binding"/>
    <property type="evidence" value="ECO:0007669"/>
    <property type="project" value="InterPro"/>
</dbReference>
<proteinExistence type="predicted"/>
<evidence type="ECO:0000259" key="2">
    <source>
        <dbReference type="Pfam" id="PF17728"/>
    </source>
</evidence>
<organism evidence="3">
    <name type="scientific">Schlesneria paludicola</name>
    <dbReference type="NCBI Taxonomy" id="360056"/>
    <lineage>
        <taxon>Bacteria</taxon>
        <taxon>Pseudomonadati</taxon>
        <taxon>Planctomycetota</taxon>
        <taxon>Planctomycetia</taxon>
        <taxon>Planctomycetales</taxon>
        <taxon>Planctomycetaceae</taxon>
        <taxon>Schlesneria</taxon>
    </lineage>
</organism>
<dbReference type="GO" id="GO:0009036">
    <property type="term" value="F:type II site-specific deoxyribonuclease activity"/>
    <property type="evidence" value="ECO:0007669"/>
    <property type="project" value="InterPro"/>
</dbReference>
<dbReference type="InterPro" id="IPR041963">
    <property type="entry name" value="BsuBI/PstI_C_sf"/>
</dbReference>
<evidence type="ECO:0000313" key="3">
    <source>
        <dbReference type="EMBL" id="HEN15650.1"/>
    </source>
</evidence>
<keyword evidence="3" id="KW-0255">Endonuclease</keyword>
<name>A0A7C2NX72_9PLAN</name>
<dbReference type="Pfam" id="PF06616">
    <property type="entry name" value="BsuBI_PstI_RE"/>
    <property type="match status" value="1"/>
</dbReference>